<keyword evidence="3" id="KW-1185">Reference proteome</keyword>
<feature type="compositionally biased region" description="Polar residues" evidence="1">
    <location>
        <begin position="704"/>
        <end position="713"/>
    </location>
</feature>
<feature type="compositionally biased region" description="Low complexity" evidence="1">
    <location>
        <begin position="668"/>
        <end position="688"/>
    </location>
</feature>
<feature type="compositionally biased region" description="Polar residues" evidence="1">
    <location>
        <begin position="345"/>
        <end position="365"/>
    </location>
</feature>
<reference evidence="2 3" key="1">
    <citation type="journal article" date="2014" name="Nat. Commun.">
        <title>Klebsormidium flaccidum genome reveals primary factors for plant terrestrial adaptation.</title>
        <authorList>
            <person name="Hori K."/>
            <person name="Maruyama F."/>
            <person name="Fujisawa T."/>
            <person name="Togashi T."/>
            <person name="Yamamoto N."/>
            <person name="Seo M."/>
            <person name="Sato S."/>
            <person name="Yamada T."/>
            <person name="Mori H."/>
            <person name="Tajima N."/>
            <person name="Moriyama T."/>
            <person name="Ikeuchi M."/>
            <person name="Watanabe M."/>
            <person name="Wada H."/>
            <person name="Kobayashi K."/>
            <person name="Saito M."/>
            <person name="Masuda T."/>
            <person name="Sasaki-Sekimoto Y."/>
            <person name="Mashiguchi K."/>
            <person name="Awai K."/>
            <person name="Shimojima M."/>
            <person name="Masuda S."/>
            <person name="Iwai M."/>
            <person name="Nobusawa T."/>
            <person name="Narise T."/>
            <person name="Kondo S."/>
            <person name="Saito H."/>
            <person name="Sato R."/>
            <person name="Murakawa M."/>
            <person name="Ihara Y."/>
            <person name="Oshima-Yamada Y."/>
            <person name="Ohtaka K."/>
            <person name="Satoh M."/>
            <person name="Sonobe K."/>
            <person name="Ishii M."/>
            <person name="Ohtani R."/>
            <person name="Kanamori-Sato M."/>
            <person name="Honoki R."/>
            <person name="Miyazaki D."/>
            <person name="Mochizuki H."/>
            <person name="Umetsu J."/>
            <person name="Higashi K."/>
            <person name="Shibata D."/>
            <person name="Kamiya Y."/>
            <person name="Sato N."/>
            <person name="Nakamura Y."/>
            <person name="Tabata S."/>
            <person name="Ida S."/>
            <person name="Kurokawa K."/>
            <person name="Ohta H."/>
        </authorList>
    </citation>
    <scope>NUCLEOTIDE SEQUENCE [LARGE SCALE GENOMIC DNA]</scope>
    <source>
        <strain evidence="2 3">NIES-2285</strain>
    </source>
</reference>
<dbReference type="AlphaFoldDB" id="A0A1Y1I657"/>
<feature type="compositionally biased region" description="Basic and acidic residues" evidence="1">
    <location>
        <begin position="903"/>
        <end position="916"/>
    </location>
</feature>
<feature type="compositionally biased region" description="Polar residues" evidence="1">
    <location>
        <begin position="808"/>
        <end position="818"/>
    </location>
</feature>
<feature type="region of interest" description="Disordered" evidence="1">
    <location>
        <begin position="235"/>
        <end position="257"/>
    </location>
</feature>
<dbReference type="Proteomes" id="UP000054558">
    <property type="component" value="Unassembled WGS sequence"/>
</dbReference>
<feature type="compositionally biased region" description="Basic and acidic residues" evidence="1">
    <location>
        <begin position="314"/>
        <end position="342"/>
    </location>
</feature>
<accession>A0A1Y1I657</accession>
<dbReference type="EMBL" id="DF237103">
    <property type="protein sequence ID" value="GAQ83588.1"/>
    <property type="molecule type" value="Genomic_DNA"/>
</dbReference>
<evidence type="ECO:0000313" key="2">
    <source>
        <dbReference type="EMBL" id="GAQ83588.1"/>
    </source>
</evidence>
<feature type="region of interest" description="Disordered" evidence="1">
    <location>
        <begin position="882"/>
        <end position="916"/>
    </location>
</feature>
<feature type="region of interest" description="Disordered" evidence="1">
    <location>
        <begin position="314"/>
        <end position="852"/>
    </location>
</feature>
<evidence type="ECO:0000313" key="3">
    <source>
        <dbReference type="Proteomes" id="UP000054558"/>
    </source>
</evidence>
<organism evidence="2 3">
    <name type="scientific">Klebsormidium nitens</name>
    <name type="common">Green alga</name>
    <name type="synonym">Ulothrix nitens</name>
    <dbReference type="NCBI Taxonomy" id="105231"/>
    <lineage>
        <taxon>Eukaryota</taxon>
        <taxon>Viridiplantae</taxon>
        <taxon>Streptophyta</taxon>
        <taxon>Klebsormidiophyceae</taxon>
        <taxon>Klebsormidiales</taxon>
        <taxon>Klebsormidiaceae</taxon>
        <taxon>Klebsormidium</taxon>
    </lineage>
</organism>
<feature type="compositionally biased region" description="Low complexity" evidence="1">
    <location>
        <begin position="543"/>
        <end position="556"/>
    </location>
</feature>
<feature type="compositionally biased region" description="Polar residues" evidence="1">
    <location>
        <begin position="235"/>
        <end position="245"/>
    </location>
</feature>
<name>A0A1Y1I657_KLENI</name>
<feature type="compositionally biased region" description="Polar residues" evidence="1">
    <location>
        <begin position="520"/>
        <end position="536"/>
    </location>
</feature>
<feature type="compositionally biased region" description="Polar residues" evidence="1">
    <location>
        <begin position="631"/>
        <end position="643"/>
    </location>
</feature>
<feature type="compositionally biased region" description="Polar residues" evidence="1">
    <location>
        <begin position="464"/>
        <end position="475"/>
    </location>
</feature>
<dbReference type="OMA" id="ETNDADY"/>
<proteinExistence type="predicted"/>
<gene>
    <name evidence="2" type="ORF">KFL_001540060</name>
</gene>
<feature type="compositionally biased region" description="Polar residues" evidence="1">
    <location>
        <begin position="605"/>
        <end position="621"/>
    </location>
</feature>
<feature type="compositionally biased region" description="Polar residues" evidence="1">
    <location>
        <begin position="751"/>
        <end position="793"/>
    </location>
</feature>
<evidence type="ECO:0000256" key="1">
    <source>
        <dbReference type="SAM" id="MobiDB-lite"/>
    </source>
</evidence>
<protein>
    <submittedName>
        <fullName evidence="2">Uncharacterized protein</fullName>
    </submittedName>
</protein>
<feature type="compositionally biased region" description="Polar residues" evidence="1">
    <location>
        <begin position="584"/>
        <end position="594"/>
    </location>
</feature>
<sequence length="1024" mass="105336">MAAAIGAVSKTPSVSCCHSIRATQSSLSQSNDATFSVSYDLGLPRRKSYLSGVNSRTRFGQRRASGSIQVNARESRESVRFQAVQRFSPNGHILLERTGHGFQESTPPFATVSVVARRAGLPPPTASEGLITEAGPVGILEPEEMELWLSEVEWVDPRVDIDPISISRAARLQMKADAAASTESAPRRVVTSVRKALPPSVGGSPQRFTAFAAAVLLVLALLWALFRKKAPQTGAVNSAYGNSPPGTGPSGVAKSGGQYSALKSARADASYKVRQAGSVATDANDEAKKRAQESLADLRKRVENVKRADDKFAQVKKEAKEEPDAGKKTIKGLVKEAEKRVEGSTGRNGTGDSLKSSGGVKTQPANGGAREDGSSGRSGSGDSLKAGVSKTVISGVKGAPTKGNEQLVKSAVGDPKAKLSAKPLPEKNETPAPSTGGGWQWPKKQETVASGVEGADPKKLESLVTESVGNPSETEQGAAGSKPAAGSVSPLKANSADAVLRGVTQKPENGASVTAPKTPLQVNSADSVLSGAQKSPNFGRGSGELSSEIEGLSKLLKQGEKPRADQASGRGPSRGSDDVASLMSELSSVMQASKKSVAASRERNGSSASADVISSTPTTPQDGPGAKMLAASSTKSDAVSKTPAQPLGGSPQMLTAKAGGSDAISKTPTKPVANAAAQAPNAAQATKPVQASKPVETSKPAATPNPSDNNNFFNALPWIRGGGNAGVLSQTPTKPLDGSDTPAIPAASGSVDVTSRTPTSSATGSVNAKPSSVNPSPATTQSSGVLSQTPTGSIGSGLGQQTGGKASDVNSQTPTTPAESAKPPEGDAKSGRPFSWFRGKNDQPPGASVPAVAEEQVTLPVVRETPLPPVVSERAPLSVARPTPPLPVFKSSAAPPAVSEATKTAETDDDAKRRSDLKEAQDILRKILVEDLPLPKPKKERAQLVAKIQNVLPAVAMSVGAAGAFTTGLDGALETVGFAALASFSYSTLLWASNREGLKKDIEEIKSSKDLAEFLKEKDITPEL</sequence>